<evidence type="ECO:0000256" key="1">
    <source>
        <dbReference type="ARBA" id="ARBA00004442"/>
    </source>
</evidence>
<dbReference type="OrthoDB" id="369735at2"/>
<comment type="similarity">
    <text evidence="2">Belongs to the outer membrane factor (OMF) (TC 1.B.17) family.</text>
</comment>
<dbReference type="InterPro" id="IPR003423">
    <property type="entry name" value="OMP_efflux"/>
</dbReference>
<dbReference type="Proteomes" id="UP000192343">
    <property type="component" value="Unassembled WGS sequence"/>
</dbReference>
<keyword evidence="6" id="KW-0472">Membrane</keyword>
<accession>A0A1Y1RVR8</accession>
<evidence type="ECO:0000256" key="6">
    <source>
        <dbReference type="ARBA" id="ARBA00023136"/>
    </source>
</evidence>
<protein>
    <recommendedName>
        <fullName evidence="10">Transporter</fullName>
    </recommendedName>
</protein>
<evidence type="ECO:0000256" key="4">
    <source>
        <dbReference type="ARBA" id="ARBA00022452"/>
    </source>
</evidence>
<keyword evidence="7" id="KW-0998">Cell outer membrane</keyword>
<keyword evidence="9" id="KW-1185">Reference proteome</keyword>
<evidence type="ECO:0008006" key="10">
    <source>
        <dbReference type="Google" id="ProtNLM"/>
    </source>
</evidence>
<dbReference type="Gene3D" id="1.20.1600.10">
    <property type="entry name" value="Outer membrane efflux proteins (OEP)"/>
    <property type="match status" value="1"/>
</dbReference>
<evidence type="ECO:0000313" key="9">
    <source>
        <dbReference type="Proteomes" id="UP000192343"/>
    </source>
</evidence>
<dbReference type="AlphaFoldDB" id="A0A1Y1RVR8"/>
<dbReference type="GO" id="GO:0015562">
    <property type="term" value="F:efflux transmembrane transporter activity"/>
    <property type="evidence" value="ECO:0007669"/>
    <property type="project" value="InterPro"/>
</dbReference>
<dbReference type="GO" id="GO:1990281">
    <property type="term" value="C:efflux pump complex"/>
    <property type="evidence" value="ECO:0007669"/>
    <property type="project" value="TreeGrafter"/>
</dbReference>
<dbReference type="SUPFAM" id="SSF56954">
    <property type="entry name" value="Outer membrane efflux proteins (OEP)"/>
    <property type="match status" value="1"/>
</dbReference>
<proteinExistence type="inferred from homology"/>
<dbReference type="STRING" id="1963862.B4O97_13820"/>
<dbReference type="GO" id="GO:0015288">
    <property type="term" value="F:porin activity"/>
    <property type="evidence" value="ECO:0007669"/>
    <property type="project" value="TreeGrafter"/>
</dbReference>
<dbReference type="PANTHER" id="PTHR30026:SF20">
    <property type="entry name" value="OUTER MEMBRANE PROTEIN TOLC"/>
    <property type="match status" value="1"/>
</dbReference>
<evidence type="ECO:0000256" key="5">
    <source>
        <dbReference type="ARBA" id="ARBA00022692"/>
    </source>
</evidence>
<evidence type="ECO:0000313" key="8">
    <source>
        <dbReference type="EMBL" id="ORC34152.1"/>
    </source>
</evidence>
<dbReference type="PANTHER" id="PTHR30026">
    <property type="entry name" value="OUTER MEMBRANE PROTEIN TOLC"/>
    <property type="match status" value="1"/>
</dbReference>
<reference evidence="8 9" key="1">
    <citation type="submission" date="2017-03" db="EMBL/GenBank/DDBJ databases">
        <title>Draft Genome sequence of Marispirochaeta sp. strain JC444.</title>
        <authorList>
            <person name="Shivani Y."/>
            <person name="Subhash Y."/>
            <person name="Sasikala C."/>
            <person name="Ramana C."/>
        </authorList>
    </citation>
    <scope>NUCLEOTIDE SEQUENCE [LARGE SCALE GENOMIC DNA]</scope>
    <source>
        <strain evidence="8 9">JC444</strain>
    </source>
</reference>
<evidence type="ECO:0000256" key="2">
    <source>
        <dbReference type="ARBA" id="ARBA00007613"/>
    </source>
</evidence>
<sequence>MNIRRGLYSLAFLFVFITASLSAESVMSLEEALETARENSLSLYTAEKNLDSAHRNYANRGNAFYPSIRASSSLNRSNSESSASGLIPVSPAGNGIYDQVMQYERETSPVSLSAGISASLTLNPAIGDGIKYLRKALDSAGLDLEEAEKALERDVKVSFYNLLYMDSSIRLTRESMEILKGEYDLALADFRNGRISELELLNTQVAYKNMEPTLARQLTSYRELRSQFFLLLGIEGDDSIRFDGSIEVPDKLDALSFETESLDSHFSVAALDNSIARGQINLKSLIHEGFYPSLSLSASLSPVVSDPFSGDTWESGFRDPWSDTGSVSLSVSLPLDSWLPGSSVRTSIQEQENNLEVLIKQRAHTLQSVSEETGLLYANLKDSLLNIESLDLNVQVARRAYELTEEGYRRGSIEFLDLKEAENDLNSARQNLLQEKLSLLTTLFDLEYALGSSIEELLATTNQE</sequence>
<evidence type="ECO:0000256" key="3">
    <source>
        <dbReference type="ARBA" id="ARBA00022448"/>
    </source>
</evidence>
<dbReference type="RefSeq" id="WP_083051678.1">
    <property type="nucleotide sequence ID" value="NZ_MWQY01000015.1"/>
</dbReference>
<dbReference type="InterPro" id="IPR051906">
    <property type="entry name" value="TolC-like"/>
</dbReference>
<evidence type="ECO:0000256" key="7">
    <source>
        <dbReference type="ARBA" id="ARBA00023237"/>
    </source>
</evidence>
<keyword evidence="3" id="KW-0813">Transport</keyword>
<organism evidence="8 9">
    <name type="scientific">Marispirochaeta aestuarii</name>
    <dbReference type="NCBI Taxonomy" id="1963862"/>
    <lineage>
        <taxon>Bacteria</taxon>
        <taxon>Pseudomonadati</taxon>
        <taxon>Spirochaetota</taxon>
        <taxon>Spirochaetia</taxon>
        <taxon>Spirochaetales</taxon>
        <taxon>Spirochaetaceae</taxon>
        <taxon>Marispirochaeta</taxon>
    </lineage>
</organism>
<dbReference type="GO" id="GO:0009279">
    <property type="term" value="C:cell outer membrane"/>
    <property type="evidence" value="ECO:0007669"/>
    <property type="project" value="UniProtKB-SubCell"/>
</dbReference>
<gene>
    <name evidence="8" type="ORF">B4O97_13820</name>
</gene>
<keyword evidence="5" id="KW-0812">Transmembrane</keyword>
<dbReference type="Pfam" id="PF02321">
    <property type="entry name" value="OEP"/>
    <property type="match status" value="2"/>
</dbReference>
<comment type="caution">
    <text evidence="8">The sequence shown here is derived from an EMBL/GenBank/DDBJ whole genome shotgun (WGS) entry which is preliminary data.</text>
</comment>
<dbReference type="EMBL" id="MWQY01000015">
    <property type="protein sequence ID" value="ORC34152.1"/>
    <property type="molecule type" value="Genomic_DNA"/>
</dbReference>
<keyword evidence="4" id="KW-1134">Transmembrane beta strand</keyword>
<name>A0A1Y1RVR8_9SPIO</name>
<comment type="subcellular location">
    <subcellularLocation>
        <location evidence="1">Cell outer membrane</location>
    </subcellularLocation>
</comment>